<reference evidence="2 3" key="1">
    <citation type="submission" date="2024-09" db="EMBL/GenBank/DDBJ databases">
        <authorList>
            <person name="Lee S.D."/>
        </authorList>
    </citation>
    <scope>NUCLEOTIDE SEQUENCE [LARGE SCALE GENOMIC DNA]</scope>
    <source>
        <strain evidence="2 3">N8-3</strain>
    </source>
</reference>
<evidence type="ECO:0000313" key="3">
    <source>
        <dbReference type="Proteomes" id="UP001592531"/>
    </source>
</evidence>
<proteinExistence type="predicted"/>
<protein>
    <recommendedName>
        <fullName evidence="4">Streptomyces killer toxin-like beta/gamma crystallin domain-containing protein</fullName>
    </recommendedName>
</protein>
<keyword evidence="3" id="KW-1185">Reference proteome</keyword>
<sequence>MVKFRRNLAAIAMVGGVLGSGVAVAAPASATVVQLSCPTKGVTVYSGGPDFCYGLRADGNTGPGWADIPNTWGVGSVVNTGYVTDASGWAPVHFAPGWGVVMPDCGSGCLWTTSWIYITK</sequence>
<evidence type="ECO:0000313" key="2">
    <source>
        <dbReference type="EMBL" id="MFC1421254.1"/>
    </source>
</evidence>
<dbReference type="EMBL" id="JBHFAB010000036">
    <property type="protein sequence ID" value="MFC1421254.1"/>
    <property type="molecule type" value="Genomic_DNA"/>
</dbReference>
<organism evidence="2 3">
    <name type="scientific">Streptacidiphilus cavernicola</name>
    <dbReference type="NCBI Taxonomy" id="3342716"/>
    <lineage>
        <taxon>Bacteria</taxon>
        <taxon>Bacillati</taxon>
        <taxon>Actinomycetota</taxon>
        <taxon>Actinomycetes</taxon>
        <taxon>Kitasatosporales</taxon>
        <taxon>Streptomycetaceae</taxon>
        <taxon>Streptacidiphilus</taxon>
    </lineage>
</organism>
<evidence type="ECO:0008006" key="4">
    <source>
        <dbReference type="Google" id="ProtNLM"/>
    </source>
</evidence>
<dbReference type="RefSeq" id="WP_380544119.1">
    <property type="nucleotide sequence ID" value="NZ_JBHFAB010000036.1"/>
</dbReference>
<keyword evidence="1" id="KW-0732">Signal</keyword>
<accession>A0ABV6W5G7</accession>
<gene>
    <name evidence="2" type="ORF">ACEZDE_32115</name>
</gene>
<feature type="chain" id="PRO_5046084127" description="Streptomyces killer toxin-like beta/gamma crystallin domain-containing protein" evidence="1">
    <location>
        <begin position="26"/>
        <end position="120"/>
    </location>
</feature>
<name>A0ABV6W5G7_9ACTN</name>
<feature type="signal peptide" evidence="1">
    <location>
        <begin position="1"/>
        <end position="25"/>
    </location>
</feature>
<comment type="caution">
    <text evidence="2">The sequence shown here is derived from an EMBL/GenBank/DDBJ whole genome shotgun (WGS) entry which is preliminary data.</text>
</comment>
<dbReference type="Proteomes" id="UP001592531">
    <property type="component" value="Unassembled WGS sequence"/>
</dbReference>
<evidence type="ECO:0000256" key="1">
    <source>
        <dbReference type="SAM" id="SignalP"/>
    </source>
</evidence>